<keyword evidence="2" id="KW-1185">Reference proteome</keyword>
<sequence length="87" mass="8393">MQPAARLDDGSSHGGTIVSGSGTVFINSKPAAIGNVSVVTCALLHGAASITCGSGTVFINQQPAARIGDSTGCGAEITSGSGDVFIG</sequence>
<dbReference type="RefSeq" id="WP_092879425.1">
    <property type="nucleotide sequence ID" value="NZ_FOVC01000013.1"/>
</dbReference>
<evidence type="ECO:0000313" key="2">
    <source>
        <dbReference type="Proteomes" id="UP000242222"/>
    </source>
</evidence>
<organism evidence="1 2">
    <name type="scientific">Izhakiella capsodis</name>
    <dbReference type="NCBI Taxonomy" id="1367852"/>
    <lineage>
        <taxon>Bacteria</taxon>
        <taxon>Pseudomonadati</taxon>
        <taxon>Pseudomonadota</taxon>
        <taxon>Gammaproteobacteria</taxon>
        <taxon>Enterobacterales</taxon>
        <taxon>Erwiniaceae</taxon>
        <taxon>Izhakiella</taxon>
    </lineage>
</organism>
<proteinExistence type="predicted"/>
<name>A0A1I5AS88_9GAMM</name>
<evidence type="ECO:0000313" key="1">
    <source>
        <dbReference type="EMBL" id="SFN65315.1"/>
    </source>
</evidence>
<dbReference type="CDD" id="cd14742">
    <property type="entry name" value="PAAR_RHS"/>
    <property type="match status" value="1"/>
</dbReference>
<dbReference type="InterPro" id="IPR008727">
    <property type="entry name" value="PAAR_motif"/>
</dbReference>
<dbReference type="EMBL" id="FOVC01000013">
    <property type="protein sequence ID" value="SFN65315.1"/>
    <property type="molecule type" value="Genomic_DNA"/>
</dbReference>
<dbReference type="Gene3D" id="2.60.200.60">
    <property type="match status" value="1"/>
</dbReference>
<dbReference type="AlphaFoldDB" id="A0A1I5AS88"/>
<protein>
    <submittedName>
        <fullName evidence="1">Zn-binding Pro-Ala-Ala-Arg (PAAR) domain-containing protein, incolved in TypeVI secretion</fullName>
    </submittedName>
</protein>
<dbReference type="OrthoDB" id="6860016at2"/>
<dbReference type="Pfam" id="PF05488">
    <property type="entry name" value="PAAR_motif"/>
    <property type="match status" value="1"/>
</dbReference>
<reference evidence="2" key="1">
    <citation type="submission" date="2016-10" db="EMBL/GenBank/DDBJ databases">
        <authorList>
            <person name="Varghese N."/>
            <person name="Submissions S."/>
        </authorList>
    </citation>
    <scope>NUCLEOTIDE SEQUENCE [LARGE SCALE GENOMIC DNA]</scope>
    <source>
        <strain evidence="2">N6PO6</strain>
    </source>
</reference>
<dbReference type="STRING" id="1367852.SAMN05216516_1132"/>
<gene>
    <name evidence="1" type="ORF">SAMN05216516_1132</name>
</gene>
<dbReference type="Proteomes" id="UP000242222">
    <property type="component" value="Unassembled WGS sequence"/>
</dbReference>
<accession>A0A1I5AS88</accession>